<evidence type="ECO:0000256" key="4">
    <source>
        <dbReference type="ARBA" id="ARBA00022989"/>
    </source>
</evidence>
<comment type="subcellular location">
    <subcellularLocation>
        <location evidence="1">Membrane</location>
        <topology evidence="1">Multi-pass membrane protein</topology>
    </subcellularLocation>
</comment>
<feature type="transmembrane region" description="Helical" evidence="7">
    <location>
        <begin position="386"/>
        <end position="408"/>
    </location>
</feature>
<comment type="caution">
    <text evidence="8">The sequence shown here is derived from an EMBL/GenBank/DDBJ whole genome shotgun (WGS) entry which is preliminary data.</text>
</comment>
<dbReference type="Pfam" id="PF10271">
    <property type="entry name" value="Tmp39"/>
    <property type="match status" value="1"/>
</dbReference>
<dbReference type="InterPro" id="IPR019397">
    <property type="entry name" value="Uncharacterised_TMEM39"/>
</dbReference>
<feature type="transmembrane region" description="Helical" evidence="7">
    <location>
        <begin position="428"/>
        <end position="450"/>
    </location>
</feature>
<evidence type="ECO:0000256" key="5">
    <source>
        <dbReference type="ARBA" id="ARBA00023136"/>
    </source>
</evidence>
<dbReference type="InterPro" id="IPR036259">
    <property type="entry name" value="MFS_trans_sf"/>
</dbReference>
<dbReference type="PANTHER" id="PTHR12995">
    <property type="entry name" value="FI21814P1"/>
    <property type="match status" value="1"/>
</dbReference>
<dbReference type="GO" id="GO:0016020">
    <property type="term" value="C:membrane"/>
    <property type="evidence" value="ECO:0007669"/>
    <property type="project" value="UniProtKB-SubCell"/>
</dbReference>
<feature type="transmembrane region" description="Helical" evidence="7">
    <location>
        <begin position="283"/>
        <end position="302"/>
    </location>
</feature>
<protein>
    <submittedName>
        <fullName evidence="8">6 TM domain-containing transmembrane protein</fullName>
    </submittedName>
</protein>
<gene>
    <name evidence="8" type="ORF">AKO1_009441</name>
</gene>
<keyword evidence="4 7" id="KW-1133">Transmembrane helix</keyword>
<organism evidence="8 9">
    <name type="scientific">Acrasis kona</name>
    <dbReference type="NCBI Taxonomy" id="1008807"/>
    <lineage>
        <taxon>Eukaryota</taxon>
        <taxon>Discoba</taxon>
        <taxon>Heterolobosea</taxon>
        <taxon>Tetramitia</taxon>
        <taxon>Eutetramitia</taxon>
        <taxon>Acrasidae</taxon>
        <taxon>Acrasis</taxon>
    </lineage>
</organism>
<keyword evidence="9" id="KW-1185">Reference proteome</keyword>
<evidence type="ECO:0000256" key="6">
    <source>
        <dbReference type="SAM" id="MobiDB-lite"/>
    </source>
</evidence>
<proteinExistence type="inferred from homology"/>
<sequence>MSTIHQRKSNVSNIKRKQQGSTTSTNIDEKENKLSKSVTREFSALINQPTVTPEIPYEILITFYLTTNLLMQYYNIYGANFYNYDFNVMCFSGSVVYLRMLIKFTSNNNLASPFAKVVTTPTPSSVHMSDVDVAMGGAAAVDKKSHSKTQARDANAAIPPTQQEQYRFTIRWWVLLLHSVILALVFVVAYFTIIIFLKLYVYTAAFIIPRIMDIIRLKKQLIASLSNDKRSTKHQIQQQRSIIDASMQTKILLYTTFELVYFTGMLPLGFAQDHIYYEKLKCITQLLYMIANVLVMLCLQLLSNHFLKFVSHTHFFGYWQQITTSPSSSQIQTWTPGKKSYSKGSIVTFEKKVYVAMGEHNYGQPGQLTDRFLFVLFCEKPDRSHCYLICIQYAITLSQLVLFLSCTLQSTALDEYLSKRSSSLFEMLSWEICVVMLLFNYYLCHLCIWVRRKTLQFLLLLAQSTAHGQLSMTQVTPTTFDPSSMKQDT</sequence>
<evidence type="ECO:0000256" key="2">
    <source>
        <dbReference type="ARBA" id="ARBA00010737"/>
    </source>
</evidence>
<feature type="transmembrane region" description="Helical" evidence="7">
    <location>
        <begin position="251"/>
        <end position="271"/>
    </location>
</feature>
<feature type="transmembrane region" description="Helical" evidence="7">
    <location>
        <begin position="172"/>
        <end position="193"/>
    </location>
</feature>
<feature type="region of interest" description="Disordered" evidence="6">
    <location>
        <begin position="1"/>
        <end position="32"/>
    </location>
</feature>
<dbReference type="AlphaFoldDB" id="A0AAW2ZMC6"/>
<name>A0AAW2ZMC6_9EUKA</name>
<comment type="similarity">
    <text evidence="2">Belongs to the TMEM39 family.</text>
</comment>
<dbReference type="SUPFAM" id="SSF103473">
    <property type="entry name" value="MFS general substrate transporter"/>
    <property type="match status" value="1"/>
</dbReference>
<evidence type="ECO:0000256" key="3">
    <source>
        <dbReference type="ARBA" id="ARBA00022692"/>
    </source>
</evidence>
<dbReference type="PANTHER" id="PTHR12995:SF4">
    <property type="entry name" value="FI21814P1"/>
    <property type="match status" value="1"/>
</dbReference>
<accession>A0AAW2ZMC6</accession>
<evidence type="ECO:0000313" key="9">
    <source>
        <dbReference type="Proteomes" id="UP001431209"/>
    </source>
</evidence>
<feature type="compositionally biased region" description="Basic residues" evidence="6">
    <location>
        <begin position="1"/>
        <end position="18"/>
    </location>
</feature>
<keyword evidence="3 7" id="KW-0812">Transmembrane</keyword>
<reference evidence="8 9" key="1">
    <citation type="submission" date="2024-03" db="EMBL/GenBank/DDBJ databases">
        <title>The Acrasis kona genome and developmental transcriptomes reveal deep origins of eukaryotic multicellular pathways.</title>
        <authorList>
            <person name="Sheikh S."/>
            <person name="Fu C.-J."/>
            <person name="Brown M.W."/>
            <person name="Baldauf S.L."/>
        </authorList>
    </citation>
    <scope>NUCLEOTIDE SEQUENCE [LARGE SCALE GENOMIC DNA]</scope>
    <source>
        <strain evidence="8 9">ATCC MYA-3509</strain>
    </source>
</reference>
<evidence type="ECO:0000256" key="1">
    <source>
        <dbReference type="ARBA" id="ARBA00004141"/>
    </source>
</evidence>
<keyword evidence="5 7" id="KW-0472">Membrane</keyword>
<dbReference type="EMBL" id="JAOPGA020001662">
    <property type="protein sequence ID" value="KAL0490291.1"/>
    <property type="molecule type" value="Genomic_DNA"/>
</dbReference>
<evidence type="ECO:0000256" key="7">
    <source>
        <dbReference type="SAM" id="Phobius"/>
    </source>
</evidence>
<evidence type="ECO:0000313" key="8">
    <source>
        <dbReference type="EMBL" id="KAL0490291.1"/>
    </source>
</evidence>
<dbReference type="Proteomes" id="UP001431209">
    <property type="component" value="Unassembled WGS sequence"/>
</dbReference>